<dbReference type="Pfam" id="PF01075">
    <property type="entry name" value="Glyco_transf_9"/>
    <property type="match status" value="2"/>
</dbReference>
<dbReference type="PANTHER" id="PTHR30160">
    <property type="entry name" value="TETRAACYLDISACCHARIDE 4'-KINASE-RELATED"/>
    <property type="match status" value="1"/>
</dbReference>
<keyword evidence="3" id="KW-0378">Hydrolase</keyword>
<accession>A0ABQ1THF8</accession>
<dbReference type="InterPro" id="IPR051199">
    <property type="entry name" value="LPS_LOS_Heptosyltrfase"/>
</dbReference>
<comment type="caution">
    <text evidence="3">The sequence shown here is derived from an EMBL/GenBank/DDBJ whole genome shotgun (WGS) entry which is preliminary data.</text>
</comment>
<evidence type="ECO:0000256" key="2">
    <source>
        <dbReference type="ARBA" id="ARBA00022679"/>
    </source>
</evidence>
<dbReference type="InterPro" id="IPR002201">
    <property type="entry name" value="Glyco_trans_9"/>
</dbReference>
<evidence type="ECO:0000313" key="3">
    <source>
        <dbReference type="EMBL" id="GGE95673.1"/>
    </source>
</evidence>
<keyword evidence="4" id="KW-1185">Reference proteome</keyword>
<dbReference type="SUPFAM" id="SSF53756">
    <property type="entry name" value="UDP-Glycosyltransferase/glycogen phosphorylase"/>
    <property type="match status" value="1"/>
</dbReference>
<keyword evidence="1" id="KW-0328">Glycosyltransferase</keyword>
<keyword evidence="2" id="KW-0808">Transferase</keyword>
<name>A0ABQ1THF8_9BACT</name>
<organism evidence="3 4">
    <name type="scientific">Hymenobacter cavernae</name>
    <dbReference type="NCBI Taxonomy" id="2044852"/>
    <lineage>
        <taxon>Bacteria</taxon>
        <taxon>Pseudomonadati</taxon>
        <taxon>Bacteroidota</taxon>
        <taxon>Cytophagia</taxon>
        <taxon>Cytophagales</taxon>
        <taxon>Hymenobacteraceae</taxon>
        <taxon>Hymenobacter</taxon>
    </lineage>
</organism>
<proteinExistence type="predicted"/>
<dbReference type="Proteomes" id="UP000632273">
    <property type="component" value="Unassembled WGS sequence"/>
</dbReference>
<dbReference type="Gene3D" id="3.40.50.2000">
    <property type="entry name" value="Glycogen Phosphorylase B"/>
    <property type="match status" value="2"/>
</dbReference>
<protein>
    <submittedName>
        <fullName evidence="3">Glycosyl hydrolase</fullName>
    </submittedName>
</protein>
<evidence type="ECO:0000256" key="1">
    <source>
        <dbReference type="ARBA" id="ARBA00022676"/>
    </source>
</evidence>
<reference evidence="4" key="1">
    <citation type="journal article" date="2019" name="Int. J. Syst. Evol. Microbiol.">
        <title>The Global Catalogue of Microorganisms (GCM) 10K type strain sequencing project: providing services to taxonomists for standard genome sequencing and annotation.</title>
        <authorList>
            <consortium name="The Broad Institute Genomics Platform"/>
            <consortium name="The Broad Institute Genome Sequencing Center for Infectious Disease"/>
            <person name="Wu L."/>
            <person name="Ma J."/>
        </authorList>
    </citation>
    <scope>NUCLEOTIDE SEQUENCE [LARGE SCALE GENOMIC DNA]</scope>
    <source>
        <strain evidence="4">CGMCC 1.15197</strain>
    </source>
</reference>
<dbReference type="CDD" id="cd03789">
    <property type="entry name" value="GT9_LPS_heptosyltransferase"/>
    <property type="match status" value="1"/>
</dbReference>
<dbReference type="PANTHER" id="PTHR30160:SF1">
    <property type="entry name" value="LIPOPOLYSACCHARIDE 1,2-N-ACETYLGLUCOSAMINETRANSFERASE-RELATED"/>
    <property type="match status" value="1"/>
</dbReference>
<sequence length="372" mass="41835">MTDGRLLLPGYILPILMKILVLRFSSIGDIVLTTPVLRGLKQQVPGAQVHFCTKPAYRSIIEPNPYVDKAHYLTGTLGELIKELKAERFDYVVDLHNNLRTSLIKLRLGVHASSFDKLNLQKWLLVRFKINTLPHVHIVDRYLAAAAPLGVSNDGKGLDYFIPARDEVDLEVLPAEFQRGYVAFAIGAQHATKRLPVERIIELCALLKRPVVLLGGPEDESTGHVIELHFEHQRQQASADNLALRSVPDSPYYFPRNAGGIPPQTLIYNTCGHFSLNQSASLVRQSQFVVSHDTGLMHIAAAFKKEIFSVWGNTVPAFGMYPYRTEFRILEREGLSCRPCSKIGYEKCPLGHFKCMREIPFNLDLPPTRDGR</sequence>
<dbReference type="GO" id="GO:0016787">
    <property type="term" value="F:hydrolase activity"/>
    <property type="evidence" value="ECO:0007669"/>
    <property type="project" value="UniProtKB-KW"/>
</dbReference>
<dbReference type="EMBL" id="BMHT01000001">
    <property type="protein sequence ID" value="GGE95673.1"/>
    <property type="molecule type" value="Genomic_DNA"/>
</dbReference>
<gene>
    <name evidence="3" type="ORF">GCM10011383_03030</name>
</gene>
<evidence type="ECO:0000313" key="4">
    <source>
        <dbReference type="Proteomes" id="UP000632273"/>
    </source>
</evidence>